<evidence type="ECO:0000313" key="2">
    <source>
        <dbReference type="EMBL" id="HIX20639.1"/>
    </source>
</evidence>
<dbReference type="Gene3D" id="2.60.40.1470">
    <property type="entry name" value="ApaG domain"/>
    <property type="match status" value="1"/>
</dbReference>
<reference evidence="2" key="2">
    <citation type="submission" date="2021-04" db="EMBL/GenBank/DDBJ databases">
        <authorList>
            <person name="Gilroy R."/>
        </authorList>
    </citation>
    <scope>NUCLEOTIDE SEQUENCE</scope>
    <source>
        <strain evidence="2">14975</strain>
    </source>
</reference>
<proteinExistence type="predicted"/>
<comment type="caution">
    <text evidence="2">The sequence shown here is derived from an EMBL/GenBank/DDBJ whole genome shotgun (WGS) entry which is preliminary data.</text>
</comment>
<protein>
    <submittedName>
        <fullName evidence="2">ApaG domain-containing protein</fullName>
    </submittedName>
</protein>
<dbReference type="Pfam" id="PF04379">
    <property type="entry name" value="DUF525"/>
    <property type="match status" value="1"/>
</dbReference>
<feature type="domain" description="ApaG" evidence="1">
    <location>
        <begin position="11"/>
        <end position="133"/>
    </location>
</feature>
<reference evidence="2" key="1">
    <citation type="journal article" date="2021" name="PeerJ">
        <title>Extensive microbial diversity within the chicken gut microbiome revealed by metagenomics and culture.</title>
        <authorList>
            <person name="Gilroy R."/>
            <person name="Ravi A."/>
            <person name="Getino M."/>
            <person name="Pursley I."/>
            <person name="Horton D.L."/>
            <person name="Alikhan N.F."/>
            <person name="Baker D."/>
            <person name="Gharbi K."/>
            <person name="Hall N."/>
            <person name="Watson M."/>
            <person name="Adriaenssens E.M."/>
            <person name="Foster-Nyarko E."/>
            <person name="Jarju S."/>
            <person name="Secka A."/>
            <person name="Antonio M."/>
            <person name="Oren A."/>
            <person name="Chaudhuri R.R."/>
            <person name="La Ragione R."/>
            <person name="Hildebrand F."/>
            <person name="Pallen M.J."/>
        </authorList>
    </citation>
    <scope>NUCLEOTIDE SEQUENCE</scope>
    <source>
        <strain evidence="2">14975</strain>
    </source>
</reference>
<accession>A0A9D1VD83</accession>
<evidence type="ECO:0000259" key="1">
    <source>
        <dbReference type="PROSITE" id="PS51087"/>
    </source>
</evidence>
<dbReference type="AlphaFoldDB" id="A0A9D1VD83"/>
<name>A0A9D1VD83_9BACT</name>
<dbReference type="SUPFAM" id="SSF110069">
    <property type="entry name" value="ApaG-like"/>
    <property type="match status" value="1"/>
</dbReference>
<dbReference type="InterPro" id="IPR007474">
    <property type="entry name" value="ApaG_domain"/>
</dbReference>
<dbReference type="EMBL" id="DXFQ01000161">
    <property type="protein sequence ID" value="HIX20639.1"/>
    <property type="molecule type" value="Genomic_DNA"/>
</dbReference>
<dbReference type="Proteomes" id="UP000823964">
    <property type="component" value="Unassembled WGS sequence"/>
</dbReference>
<sequence>MSTEAPTTLPERDYLQMRLAIAALQLNRGAAPSYRVIFRIALLNDSRVSVRLHGRKWTLRDRSGATRIIEAERVFNQYPVLMPGCAFSFSGFHDFSQPPSSVTLRLFGSDQAHSPFITPPLVFDRRCFQMRRS</sequence>
<dbReference type="PROSITE" id="PS51087">
    <property type="entry name" value="APAG"/>
    <property type="match status" value="1"/>
</dbReference>
<evidence type="ECO:0000313" key="3">
    <source>
        <dbReference type="Proteomes" id="UP000823964"/>
    </source>
</evidence>
<dbReference type="InterPro" id="IPR036767">
    <property type="entry name" value="ApaG_sf"/>
</dbReference>
<gene>
    <name evidence="2" type="ORF">H9862_08585</name>
</gene>
<organism evidence="2 3">
    <name type="scientific">Candidatus Akkermansia intestinigallinarum</name>
    <dbReference type="NCBI Taxonomy" id="2838431"/>
    <lineage>
        <taxon>Bacteria</taxon>
        <taxon>Pseudomonadati</taxon>
        <taxon>Verrucomicrobiota</taxon>
        <taxon>Verrucomicrobiia</taxon>
        <taxon>Verrucomicrobiales</taxon>
        <taxon>Akkermansiaceae</taxon>
        <taxon>Akkermansia</taxon>
    </lineage>
</organism>